<reference evidence="1" key="1">
    <citation type="submission" date="2022-08" db="EMBL/GenBank/DDBJ databases">
        <authorList>
            <person name="Deng Y."/>
            <person name="Han X.-F."/>
            <person name="Zhang Y.-Q."/>
        </authorList>
    </citation>
    <scope>NUCLEOTIDE SEQUENCE</scope>
    <source>
        <strain evidence="1">CPCC 203407</strain>
    </source>
</reference>
<dbReference type="EMBL" id="JANLCK010000006">
    <property type="protein sequence ID" value="MCS5726607.1"/>
    <property type="molecule type" value="Genomic_DNA"/>
</dbReference>
<name>A0AA42BU79_9MICO</name>
<sequence length="113" mass="12296">MDRIHYAGDSVVTGTEIARALLEYAHVLAEHDTSATVDIPTVGDDGALSRSTILIGPASQLISDAEESEHEELVDDEVVQKLRYDAEELRRGDVITPVAADEVPQQDGWPDDL</sequence>
<evidence type="ECO:0000313" key="1">
    <source>
        <dbReference type="EMBL" id="MCS5726607.1"/>
    </source>
</evidence>
<keyword evidence="2" id="KW-1185">Reference proteome</keyword>
<proteinExistence type="predicted"/>
<gene>
    <name evidence="1" type="ORF">N1028_11965</name>
</gene>
<organism evidence="1 2">
    <name type="scientific">Herbiconiux oxytropis</name>
    <dbReference type="NCBI Taxonomy" id="2970915"/>
    <lineage>
        <taxon>Bacteria</taxon>
        <taxon>Bacillati</taxon>
        <taxon>Actinomycetota</taxon>
        <taxon>Actinomycetes</taxon>
        <taxon>Micrococcales</taxon>
        <taxon>Microbacteriaceae</taxon>
        <taxon>Herbiconiux</taxon>
    </lineage>
</organism>
<dbReference type="AlphaFoldDB" id="A0AA42BU79"/>
<protein>
    <submittedName>
        <fullName evidence="1">Uncharacterized protein</fullName>
    </submittedName>
</protein>
<comment type="caution">
    <text evidence="1">The sequence shown here is derived from an EMBL/GenBank/DDBJ whole genome shotgun (WGS) entry which is preliminary data.</text>
</comment>
<evidence type="ECO:0000313" key="2">
    <source>
        <dbReference type="Proteomes" id="UP001165587"/>
    </source>
</evidence>
<dbReference type="Proteomes" id="UP001165587">
    <property type="component" value="Unassembled WGS sequence"/>
</dbReference>
<accession>A0AA42BU79</accession>
<dbReference type="RefSeq" id="WP_259529194.1">
    <property type="nucleotide sequence ID" value="NZ_JANLCK010000006.1"/>
</dbReference>